<dbReference type="EMBL" id="CP050485">
    <property type="protein sequence ID" value="QOG28458.1"/>
    <property type="molecule type" value="Genomic_DNA"/>
</dbReference>
<protein>
    <submittedName>
        <fullName evidence="2">Helix-turn-helix domain-containing protein</fullName>
    </submittedName>
    <submittedName>
        <fullName evidence="3">PucR family transcriptional regulator</fullName>
    </submittedName>
</protein>
<dbReference type="InterPro" id="IPR051448">
    <property type="entry name" value="CdaR-like_regulators"/>
</dbReference>
<reference evidence="2 5" key="2">
    <citation type="submission" date="2020-06" db="EMBL/GenBank/DDBJ databases">
        <title>Crossreactivity between MHC class I-restricted antigens from cancer cells and an enterococcal bacteriophage.</title>
        <authorList>
            <person name="Fluckiger A."/>
            <person name="Daillere R."/>
            <person name="Sassi M."/>
            <person name="Cattoir V."/>
            <person name="Kroemer G."/>
            <person name="Zitvogel L."/>
        </authorList>
    </citation>
    <scope>NUCLEOTIDE SEQUENCE [LARGE SCALE GENOMIC DNA]</scope>
    <source>
        <strain evidence="2 5">EG4</strain>
    </source>
</reference>
<dbReference type="EMBL" id="JABXJK010000009">
    <property type="protein sequence ID" value="MBA0971628.1"/>
    <property type="molecule type" value="Genomic_DNA"/>
</dbReference>
<evidence type="ECO:0000313" key="2">
    <source>
        <dbReference type="EMBL" id="MBA0971628.1"/>
    </source>
</evidence>
<dbReference type="AlphaFoldDB" id="A0AAE7T0D7"/>
<dbReference type="Gene3D" id="1.10.10.2840">
    <property type="entry name" value="PucR C-terminal helix-turn-helix domain"/>
    <property type="match status" value="1"/>
</dbReference>
<dbReference type="PANTHER" id="PTHR33744:SF16">
    <property type="entry name" value="CARBOHYDRATE DIACID REGULATOR"/>
    <property type="match status" value="1"/>
</dbReference>
<dbReference type="PANTHER" id="PTHR33744">
    <property type="entry name" value="CARBOHYDRATE DIACID REGULATOR"/>
    <property type="match status" value="1"/>
</dbReference>
<evidence type="ECO:0000313" key="4">
    <source>
        <dbReference type="Proteomes" id="UP000516696"/>
    </source>
</evidence>
<evidence type="ECO:0000259" key="1">
    <source>
        <dbReference type="Pfam" id="PF13556"/>
    </source>
</evidence>
<gene>
    <name evidence="3" type="ORF">EGM181_14935</name>
    <name evidence="2" type="ORF">HWH42_03285</name>
</gene>
<sequence>MHISKLNLLFTKKFLSDITMYQIEMFDLKGNNYFTNEFDLYISQTQFVDVAENKNEIYIPIAIQEEIGFILRFKKVDQMNSSYTLKFATTLKNTLETSLDFVNDYSYGGKIDMLNDFLTELLLRDTSDLFNNLLERANLLHFDHSVTRRLVLVDITHFKKVVRNSSDKTEVQENLNTVHKILKNSIYSYSEYAAYLYDDKFVLFKKESNNFEQDLLGIREEIMEELALGSQFVVSRPCLTLESYRTEFKKMTELHENFARKNLNTPIFFVDDNQIELLLTSVSNNDQHFFISNSFPILTEISKSNHDLIETLIQFFKNNMDTKKTSESMYIHKNTVYYRIKKLSELVNSDLFQPYNCTFLFIQLCLFRNLNLQS</sequence>
<organism evidence="3 4">
    <name type="scientific">Enterococcus gallinarum</name>
    <dbReference type="NCBI Taxonomy" id="1353"/>
    <lineage>
        <taxon>Bacteria</taxon>
        <taxon>Bacillati</taxon>
        <taxon>Bacillota</taxon>
        <taxon>Bacilli</taxon>
        <taxon>Lactobacillales</taxon>
        <taxon>Enterococcaceae</taxon>
        <taxon>Enterococcus</taxon>
    </lineage>
</organism>
<dbReference type="InterPro" id="IPR025736">
    <property type="entry name" value="PucR_C-HTH_dom"/>
</dbReference>
<dbReference type="RefSeq" id="WP_162787463.1">
    <property type="nucleotide sequence ID" value="NZ_CAKOCH010000001.1"/>
</dbReference>
<evidence type="ECO:0000313" key="5">
    <source>
        <dbReference type="Proteomes" id="UP000571857"/>
    </source>
</evidence>
<feature type="domain" description="PucR C-terminal helix-turn-helix" evidence="1">
    <location>
        <begin position="308"/>
        <end position="360"/>
    </location>
</feature>
<accession>A0AAE7T0D7</accession>
<dbReference type="InterPro" id="IPR042070">
    <property type="entry name" value="PucR_C-HTH_sf"/>
</dbReference>
<dbReference type="GeneID" id="93225263"/>
<name>A0AAE7T0D7_ENTGA</name>
<dbReference type="Proteomes" id="UP000571857">
    <property type="component" value="Unassembled WGS sequence"/>
</dbReference>
<reference evidence="3 4" key="1">
    <citation type="submission" date="2020-03" db="EMBL/GenBank/DDBJ databases">
        <title>Characterization of ganglioside-mimicking enterococci.</title>
        <authorList>
            <person name="Patry R.T."/>
            <person name="Nothaft H."/>
            <person name="Bridger R."/>
            <person name="Shajahan A."/>
            <person name="Huynh S."/>
            <person name="Sanchez S."/>
            <person name="Azadi P."/>
            <person name="Cooper K."/>
            <person name="Miller W.G."/>
            <person name="Parker C.T."/>
            <person name="Wells L."/>
            <person name="Szymanski C.M."/>
        </authorList>
    </citation>
    <scope>NUCLEOTIDE SEQUENCE [LARGE SCALE GENOMIC DNA]</scope>
    <source>
        <strain evidence="3 4">EGM181</strain>
    </source>
</reference>
<evidence type="ECO:0000313" key="3">
    <source>
        <dbReference type="EMBL" id="QOG28458.1"/>
    </source>
</evidence>
<proteinExistence type="predicted"/>
<dbReference type="Pfam" id="PF13556">
    <property type="entry name" value="HTH_30"/>
    <property type="match status" value="1"/>
</dbReference>
<dbReference type="Proteomes" id="UP000516696">
    <property type="component" value="Chromosome"/>
</dbReference>